<evidence type="ECO:0000313" key="2">
    <source>
        <dbReference type="Proteomes" id="UP000035159"/>
    </source>
</evidence>
<dbReference type="PATRIC" id="fig|1330330.3.peg.118"/>
<name>A0A0G2Z4N3_9BACT</name>
<dbReference type="STRING" id="1330330.IX53_00625"/>
<accession>A0A0G2Z4N3</accession>
<dbReference type="EMBL" id="CP011232">
    <property type="protein sequence ID" value="AKI96570.1"/>
    <property type="molecule type" value="Genomic_DNA"/>
</dbReference>
<protein>
    <submittedName>
        <fullName evidence="1">Uncharacterized protein</fullName>
    </submittedName>
</protein>
<dbReference type="AlphaFoldDB" id="A0A0G2Z4N3"/>
<dbReference type="KEGG" id="kpf:IX53_00625"/>
<evidence type="ECO:0000313" key="1">
    <source>
        <dbReference type="EMBL" id="AKI96570.1"/>
    </source>
</evidence>
<keyword evidence="2" id="KW-1185">Reference proteome</keyword>
<dbReference type="Gene3D" id="1.10.10.10">
    <property type="entry name" value="Winged helix-like DNA-binding domain superfamily/Winged helix DNA-binding domain"/>
    <property type="match status" value="1"/>
</dbReference>
<dbReference type="InterPro" id="IPR036388">
    <property type="entry name" value="WH-like_DNA-bd_sf"/>
</dbReference>
<organism evidence="1 2">
    <name type="scientific">Kosmotoga pacifica</name>
    <dbReference type="NCBI Taxonomy" id="1330330"/>
    <lineage>
        <taxon>Bacteria</taxon>
        <taxon>Thermotogati</taxon>
        <taxon>Thermotogota</taxon>
        <taxon>Thermotogae</taxon>
        <taxon>Kosmotogales</taxon>
        <taxon>Kosmotogaceae</taxon>
        <taxon>Kosmotoga</taxon>
    </lineage>
</organism>
<dbReference type="Proteomes" id="UP000035159">
    <property type="component" value="Chromosome"/>
</dbReference>
<dbReference type="OrthoDB" id="48987at2"/>
<reference evidence="1 2" key="1">
    <citation type="submission" date="2015-04" db="EMBL/GenBank/DDBJ databases">
        <title>Complete Genome Sequence of Kosmotoga pacifica SLHLJ1.</title>
        <authorList>
            <person name="Jiang L.J."/>
            <person name="Shao Z.Z."/>
            <person name="Jebbar M."/>
        </authorList>
    </citation>
    <scope>NUCLEOTIDE SEQUENCE [LARGE SCALE GENOMIC DNA]</scope>
    <source>
        <strain evidence="1 2">SLHLJ1</strain>
    </source>
</reference>
<dbReference type="RefSeq" id="WP_047753705.1">
    <property type="nucleotide sequence ID" value="NZ_CP011232.1"/>
</dbReference>
<sequence>MKLSTVFNQYSRFRLDHELAHSEEILFIALLAQINWARGENNNLLNTKVVIGNPKLVVLTRMSIKQIQRARNSLMQRGLIEFKKGTGKKHYAEYSLGPYFKNLDKNLCPDDQVNDQENVQVYVQVSDQVSVQRNKSNREQEYFNKNSSNEEFCENPSQDESFLDDLNQYERQVVDTWIAVIGPFQKDWLNDLHEVLKECYPSQVKNAITTIARTKAEVMKEQGFPYLKDPLLKGAFGRRGKGGTAKRNKSRVSKEDWLERFKNPAGRTITDEELESIIYKPTGSDK</sequence>
<proteinExistence type="predicted"/>
<gene>
    <name evidence="1" type="ORF">IX53_00625</name>
</gene>